<accession>A0AAD8EQZ7</accession>
<gene>
    <name evidence="1" type="ORF">L9F63_009793</name>
</gene>
<evidence type="ECO:0000313" key="1">
    <source>
        <dbReference type="EMBL" id="KAJ9599965.1"/>
    </source>
</evidence>
<protein>
    <submittedName>
        <fullName evidence="1">Uncharacterized protein</fullName>
    </submittedName>
</protein>
<name>A0AAD8EQZ7_DIPPU</name>
<proteinExistence type="predicted"/>
<dbReference type="AlphaFoldDB" id="A0AAD8EQZ7"/>
<evidence type="ECO:0000313" key="2">
    <source>
        <dbReference type="Proteomes" id="UP001233999"/>
    </source>
</evidence>
<dbReference type="EMBL" id="JASPKZ010000463">
    <property type="protein sequence ID" value="KAJ9599965.1"/>
    <property type="molecule type" value="Genomic_DNA"/>
</dbReference>
<keyword evidence="2" id="KW-1185">Reference proteome</keyword>
<organism evidence="1 2">
    <name type="scientific">Diploptera punctata</name>
    <name type="common">Pacific beetle cockroach</name>
    <dbReference type="NCBI Taxonomy" id="6984"/>
    <lineage>
        <taxon>Eukaryota</taxon>
        <taxon>Metazoa</taxon>
        <taxon>Ecdysozoa</taxon>
        <taxon>Arthropoda</taxon>
        <taxon>Hexapoda</taxon>
        <taxon>Insecta</taxon>
        <taxon>Pterygota</taxon>
        <taxon>Neoptera</taxon>
        <taxon>Polyneoptera</taxon>
        <taxon>Dictyoptera</taxon>
        <taxon>Blattodea</taxon>
        <taxon>Blaberoidea</taxon>
        <taxon>Blaberidae</taxon>
        <taxon>Diplopterinae</taxon>
        <taxon>Diploptera</taxon>
    </lineage>
</organism>
<sequence>GRFHNRGRRCWSHNFREIAELHSTSGRSFLTTPQLVHGLFEPSREECCRRSTDLTSVGETDPYDHYYRTSCTSV</sequence>
<feature type="non-terminal residue" evidence="1">
    <location>
        <position position="74"/>
    </location>
</feature>
<reference evidence="1" key="1">
    <citation type="journal article" date="2023" name="IScience">
        <title>Live-bearing cockroach genome reveals convergent evolutionary mechanisms linked to viviparity in insects and beyond.</title>
        <authorList>
            <person name="Fouks B."/>
            <person name="Harrison M.C."/>
            <person name="Mikhailova A.A."/>
            <person name="Marchal E."/>
            <person name="English S."/>
            <person name="Carruthers M."/>
            <person name="Jennings E.C."/>
            <person name="Chiamaka E.L."/>
            <person name="Frigard R.A."/>
            <person name="Pippel M."/>
            <person name="Attardo G.M."/>
            <person name="Benoit J.B."/>
            <person name="Bornberg-Bauer E."/>
            <person name="Tobe S.S."/>
        </authorList>
    </citation>
    <scope>NUCLEOTIDE SEQUENCE</scope>
    <source>
        <strain evidence="1">Stay&amp;Tobe</strain>
    </source>
</reference>
<dbReference type="Proteomes" id="UP001233999">
    <property type="component" value="Unassembled WGS sequence"/>
</dbReference>
<feature type="non-terminal residue" evidence="1">
    <location>
        <position position="1"/>
    </location>
</feature>
<comment type="caution">
    <text evidence="1">The sequence shown here is derived from an EMBL/GenBank/DDBJ whole genome shotgun (WGS) entry which is preliminary data.</text>
</comment>
<reference evidence="1" key="2">
    <citation type="submission" date="2023-05" db="EMBL/GenBank/DDBJ databases">
        <authorList>
            <person name="Fouks B."/>
        </authorList>
    </citation>
    <scope>NUCLEOTIDE SEQUENCE</scope>
    <source>
        <strain evidence="1">Stay&amp;Tobe</strain>
        <tissue evidence="1">Testes</tissue>
    </source>
</reference>